<evidence type="ECO:0000256" key="8">
    <source>
        <dbReference type="ARBA" id="ARBA00023315"/>
    </source>
</evidence>
<keyword evidence="5 9" id="KW-0448">Lipopolysaccharide biosynthesis</keyword>
<evidence type="ECO:0000256" key="6">
    <source>
        <dbReference type="ARBA" id="ARBA00022989"/>
    </source>
</evidence>
<dbReference type="EMBL" id="QDKJ01000010">
    <property type="protein sequence ID" value="PWC11364.1"/>
    <property type="molecule type" value="Genomic_DNA"/>
</dbReference>
<dbReference type="Pfam" id="PF03279">
    <property type="entry name" value="Lip_A_acyltrans"/>
    <property type="match status" value="1"/>
</dbReference>
<dbReference type="InterPro" id="IPR011920">
    <property type="entry name" value="Lipid_A_LpxL_LpxP"/>
</dbReference>
<feature type="transmembrane region" description="Helical" evidence="9">
    <location>
        <begin position="17"/>
        <end position="45"/>
    </location>
</feature>
<comment type="caution">
    <text evidence="10">The sequence shown here is derived from an EMBL/GenBank/DDBJ whole genome shotgun (WGS) entry which is preliminary data.</text>
</comment>
<dbReference type="PANTHER" id="PTHR30606:SF7">
    <property type="entry name" value="LIPID A BIOSYNTHESIS PALMITOLEOYLTRANSFERASE"/>
    <property type="match status" value="1"/>
</dbReference>
<keyword evidence="7 9" id="KW-0472">Membrane</keyword>
<dbReference type="GO" id="GO:0036104">
    <property type="term" value="P:Kdo2-lipid A biosynthetic process"/>
    <property type="evidence" value="ECO:0007669"/>
    <property type="project" value="UniProtKB-UniRule"/>
</dbReference>
<dbReference type="Proteomes" id="UP000245138">
    <property type="component" value="Unassembled WGS sequence"/>
</dbReference>
<accession>A0A2U1TPN7</accession>
<keyword evidence="3 9" id="KW-0808">Transferase</keyword>
<reference evidence="10 11" key="1">
    <citation type="submission" date="2018-04" db="EMBL/GenBank/DDBJ databases">
        <title>Brenneria corticis sp.nov.</title>
        <authorList>
            <person name="Li Y."/>
        </authorList>
    </citation>
    <scope>NUCLEOTIDE SEQUENCE [LARGE SCALE GENOMIC DNA]</scope>
    <source>
        <strain evidence="10 11">LMG 27715</strain>
    </source>
</reference>
<evidence type="ECO:0000256" key="7">
    <source>
        <dbReference type="ARBA" id="ARBA00023136"/>
    </source>
</evidence>
<keyword evidence="4 9" id="KW-0812">Transmembrane</keyword>
<evidence type="ECO:0000256" key="9">
    <source>
        <dbReference type="HAMAP-Rule" id="MF_01942"/>
    </source>
</evidence>
<comment type="pathway">
    <text evidence="9">Bacterial outer membrane biogenesis; lipopolysaccharide biosynthesis.</text>
</comment>
<evidence type="ECO:0000313" key="10">
    <source>
        <dbReference type="EMBL" id="PWC11364.1"/>
    </source>
</evidence>
<dbReference type="PANTHER" id="PTHR30606">
    <property type="entry name" value="LIPID A BIOSYNTHESIS LAUROYL ACYLTRANSFERASE"/>
    <property type="match status" value="1"/>
</dbReference>
<comment type="catalytic activity">
    <reaction evidence="9">
        <text>an alpha-Kdo-(2-&gt;4)-alpha-Kdo-(2-&gt;6)-lipid IVA + a fatty acyl-[ACP] = an alpha-Kdo-(2-&gt;4)-alpha-Kdo-(2-&gt;6)-(acyl)-lipid IVA + holo-[ACP]</text>
        <dbReference type="Rhea" id="RHEA:69396"/>
        <dbReference type="Rhea" id="RHEA-COMP:9685"/>
        <dbReference type="Rhea" id="RHEA-COMP:14125"/>
        <dbReference type="ChEBI" id="CHEBI:64479"/>
        <dbReference type="ChEBI" id="CHEBI:138651"/>
        <dbReference type="ChEBI" id="CHEBI:176429"/>
        <dbReference type="ChEBI" id="CHEBI:176430"/>
        <dbReference type="EC" id="2.3.1.241"/>
    </reaction>
</comment>
<proteinExistence type="inferred from homology"/>
<dbReference type="RefSeq" id="WP_109054908.1">
    <property type="nucleotide sequence ID" value="NZ_QDKJ01000010.1"/>
</dbReference>
<dbReference type="UniPathway" id="UPA00030"/>
<feature type="short sequence motif" description="HXXXXD motif" evidence="9">
    <location>
        <begin position="132"/>
        <end position="137"/>
    </location>
</feature>
<dbReference type="NCBIfam" id="TIGR02207">
    <property type="entry name" value="lipid_A_htrB"/>
    <property type="match status" value="1"/>
</dbReference>
<name>A0A2U1TPN7_9GAMM</name>
<dbReference type="GO" id="GO:0009103">
    <property type="term" value="P:lipopolysaccharide biosynthetic process"/>
    <property type="evidence" value="ECO:0007669"/>
    <property type="project" value="UniProtKB-UniRule"/>
</dbReference>
<dbReference type="GO" id="GO:0009245">
    <property type="term" value="P:lipid A biosynthetic process"/>
    <property type="evidence" value="ECO:0007669"/>
    <property type="project" value="InterPro"/>
</dbReference>
<gene>
    <name evidence="9" type="primary">lpxL</name>
    <name evidence="10" type="ORF">B4923_13620</name>
</gene>
<evidence type="ECO:0000256" key="4">
    <source>
        <dbReference type="ARBA" id="ARBA00022692"/>
    </source>
</evidence>
<dbReference type="CDD" id="cd07984">
    <property type="entry name" value="LPLAT_LABLAT-like"/>
    <property type="match status" value="1"/>
</dbReference>
<evidence type="ECO:0000313" key="11">
    <source>
        <dbReference type="Proteomes" id="UP000245138"/>
    </source>
</evidence>
<comment type="pathway">
    <text evidence="9">Glycolipid biosynthesis; KDO(2)-lipid A biosynthesis; KDO(2)-lipid A from CMP-3-deoxy-D-manno-octulosonate and lipid IV(A): step 3/4.</text>
</comment>
<keyword evidence="11" id="KW-1185">Reference proteome</keyword>
<keyword evidence="1 9" id="KW-1003">Cell membrane</keyword>
<dbReference type="EC" id="2.3.1.241" evidence="9"/>
<evidence type="ECO:0000256" key="3">
    <source>
        <dbReference type="ARBA" id="ARBA00022679"/>
    </source>
</evidence>
<keyword evidence="2 9" id="KW-0997">Cell inner membrane</keyword>
<dbReference type="HAMAP" id="MF_01942">
    <property type="entry name" value="Lipid_A_LpxL_LpxP"/>
    <property type="match status" value="1"/>
</dbReference>
<dbReference type="AlphaFoldDB" id="A0A2U1TPN7"/>
<keyword evidence="8 9" id="KW-0012">Acyltransferase</keyword>
<keyword evidence="6 9" id="KW-1133">Transmembrane helix</keyword>
<dbReference type="GO" id="GO:0008913">
    <property type="term" value="F:Kdo2-lipid IVA acyltransferase activity"/>
    <property type="evidence" value="ECO:0007669"/>
    <property type="project" value="UniProtKB-EC"/>
</dbReference>
<organism evidence="10 11">
    <name type="scientific">Brenneria roseae subsp. americana</name>
    <dbReference type="NCBI Taxonomy" id="1508507"/>
    <lineage>
        <taxon>Bacteria</taxon>
        <taxon>Pseudomonadati</taxon>
        <taxon>Pseudomonadota</taxon>
        <taxon>Gammaproteobacteria</taxon>
        <taxon>Enterobacterales</taxon>
        <taxon>Pectobacteriaceae</taxon>
        <taxon>Brenneria</taxon>
    </lineage>
</organism>
<comment type="function">
    <text evidence="9">Catalyzes the transfer of an acyl chain from an acyl-[acyl-carrier-protein] (ACP) to a Kdo(2)-lipid IV(A) to form a Kdo(2)-(acyl)-lipid IV(A).</text>
</comment>
<dbReference type="OrthoDB" id="9803456at2"/>
<dbReference type="GO" id="GO:0005886">
    <property type="term" value="C:plasma membrane"/>
    <property type="evidence" value="ECO:0007669"/>
    <property type="project" value="UniProtKB-SubCell"/>
</dbReference>
<dbReference type="UniPathway" id="UPA00360">
    <property type="reaction ID" value="UER00485"/>
</dbReference>
<comment type="similarity">
    <text evidence="9">Belongs to the LpxL/LpxM/LpxP family.</text>
</comment>
<dbReference type="InterPro" id="IPR004960">
    <property type="entry name" value="LipA_acyltrans"/>
</dbReference>
<protein>
    <recommendedName>
        <fullName evidence="9">Lipid A biosynthesis acyltransferase</fullName>
        <ecNumber evidence="9">2.3.1.241</ecNumber>
    </recommendedName>
    <alternativeName>
        <fullName evidence="9">Kdo(2)-lipid IV(A) acyltransferase</fullName>
    </alternativeName>
</protein>
<evidence type="ECO:0000256" key="1">
    <source>
        <dbReference type="ARBA" id="ARBA00022475"/>
    </source>
</evidence>
<comment type="subcellular location">
    <subcellularLocation>
        <location evidence="9">Cell inner membrane</location>
        <topology evidence="9">Single-pass membrane protein</topology>
    </subcellularLocation>
</comment>
<evidence type="ECO:0000256" key="5">
    <source>
        <dbReference type="ARBA" id="ARBA00022985"/>
    </source>
</evidence>
<sequence>MINRCEIFLSYAHPRYWLLWFGLGILFLLVQLPYPALITFGGWVGRQSMHFLKRRVAIARRNLALCFPGISAQQLETKLTDNFSSLGIALLETGMAWFWSDRRIKKWIDITGLEHLQTAENKRCGVIVIGVHFMTLELHFRILGHCKPMTVMYRPHNNRVLELVQKWGRSRSGNVLVDRKKLVLMVHTLKHGGIVWFAPDQEHGVKGSVFVPFLGVERAATSNGTFTIAKLTRPKLVTAVVIRKPGEQGYQLIISSELENYPYDDNMSAAHYLNQTIEDEIMRAPDQYLWLHRRFKTRPQGEQSLYI</sequence>
<evidence type="ECO:0000256" key="2">
    <source>
        <dbReference type="ARBA" id="ARBA00022519"/>
    </source>
</evidence>
<dbReference type="PIRSF" id="PIRSF026649">
    <property type="entry name" value="MsbB"/>
    <property type="match status" value="1"/>
</dbReference>